<gene>
    <name evidence="1" type="primary">ORF158316</name>
</gene>
<dbReference type="AlphaFoldDB" id="A0A0B7B1Q1"/>
<proteinExistence type="predicted"/>
<evidence type="ECO:0000313" key="1">
    <source>
        <dbReference type="EMBL" id="CEK87274.1"/>
    </source>
</evidence>
<reference evidence="1" key="1">
    <citation type="submission" date="2014-12" db="EMBL/GenBank/DDBJ databases">
        <title>Insight into the proteome of Arion vulgaris.</title>
        <authorList>
            <person name="Aradska J."/>
            <person name="Bulat T."/>
            <person name="Smidak R."/>
            <person name="Sarate P."/>
            <person name="Gangsoo J."/>
            <person name="Sialana F."/>
            <person name="Bilban M."/>
            <person name="Lubec G."/>
        </authorList>
    </citation>
    <scope>NUCLEOTIDE SEQUENCE</scope>
    <source>
        <tissue evidence="1">Skin</tissue>
    </source>
</reference>
<accession>A0A0B7B1Q1</accession>
<sequence length="50" mass="5976">MMTQPTEEMTPAAGLFIYDNHCSLRQYEEQYGFTAQFILHRWTGKYVSHF</sequence>
<dbReference type="EMBL" id="HACG01040409">
    <property type="protein sequence ID" value="CEK87274.1"/>
    <property type="molecule type" value="Transcribed_RNA"/>
</dbReference>
<name>A0A0B7B1Q1_9EUPU</name>
<organism evidence="1">
    <name type="scientific">Arion vulgaris</name>
    <dbReference type="NCBI Taxonomy" id="1028688"/>
    <lineage>
        <taxon>Eukaryota</taxon>
        <taxon>Metazoa</taxon>
        <taxon>Spiralia</taxon>
        <taxon>Lophotrochozoa</taxon>
        <taxon>Mollusca</taxon>
        <taxon>Gastropoda</taxon>
        <taxon>Heterobranchia</taxon>
        <taxon>Euthyneura</taxon>
        <taxon>Panpulmonata</taxon>
        <taxon>Eupulmonata</taxon>
        <taxon>Stylommatophora</taxon>
        <taxon>Helicina</taxon>
        <taxon>Arionoidea</taxon>
        <taxon>Arionidae</taxon>
        <taxon>Arion</taxon>
    </lineage>
</organism>
<protein>
    <submittedName>
        <fullName evidence="1">Uncharacterized protein</fullName>
    </submittedName>
</protein>